<dbReference type="InterPro" id="IPR011989">
    <property type="entry name" value="ARM-like"/>
</dbReference>
<evidence type="ECO:0000313" key="7">
    <source>
        <dbReference type="EMBL" id="ORX66264.1"/>
    </source>
</evidence>
<dbReference type="PANTHER" id="PTHR10997">
    <property type="entry name" value="IMPORTIN-7, 8, 11"/>
    <property type="match status" value="1"/>
</dbReference>
<dbReference type="SUPFAM" id="SSF48371">
    <property type="entry name" value="ARM repeat"/>
    <property type="match status" value="1"/>
</dbReference>
<keyword evidence="3" id="KW-0653">Protein transport</keyword>
<comment type="caution">
    <text evidence="7">The sequence shown here is derived from an EMBL/GenBank/DDBJ whole genome shotgun (WGS) entry which is preliminary data.</text>
</comment>
<sequence>MESQIFEVLQGSLSAEPNTRMRSELALKQLGLSVEFPVAAAAIATTETVDVAIRQAAVVQIRVYVGQHWSIGSNKYEPGPIPDQAVKQQVRQQVFGLLSSSSRKMRMAAAAVVSSMARYDWPDEWPQLFAQLVELLRSGARDQAHAAMCVFSEWVTQEMSEQNIDQLGTLLPELRRLFVDGGYDMETRVMAVGVFGDCIEIISNMAFTQTEFVDRHTPPMLQEWMEPVLAVLREAASGENLALKSECVRAVIKMSEGFGKHMAAYNGMVLEAVWGQLQALCEPFALAFVYDEGERSEAAAAQLASSSGDAVVDGYLLGMFEWLSKAAERKAMRKYFVEQGSATGFFVQLTAALMSYAQITGEMLADWADDLDLFVADEDEEGYRFNVRVSVQELVQSLMYAFPRTLPAALWQAAQQRLELAQQWRQQGSAHWWLVSEAVLWTVGMAGSALVEQQEEGQAAMEQMDLGALFETAVWPLARSAEFPFGQGRAFIFAATFAKVLPTGIAEALVEASSTAVAGDMHAAVRLSAVRAIGNLSRHLSAGLVQPYQRTIIGGLADLIPQLSEDSAHIALDALQATLKVDAATTAELEPMVSQAVLGMWQRFPGDVLLTSMVIDIVEDLARNELAYAGFSQRALPMIGEAMGSGEGMVVASAIDLLAGLVKGGPSPMPDGYTATVFPALMQVLASSVDSEVLQSGQACLKYLVQKDADRIAQWQDGSGVSGVALIVRLVARLLAPDASESAALFVGDLVTKLVQKCGLGGAALAELVHVVTTRLATARTASFAASLLPLYAQLVVHHAAEVVDLLAGMQCGPQTGLQAVLGMWCRHYNDVSGYYSRKVQAAALMQLFALQDPRVTAVLVQGDLVPNSVNAGKIVTRSMARSNPDQYTQVSAPAKIAKLLLGELGADLEAAYARVGVAGLDAAEDDDDDEWDDDEDVLNELAPADQYGDLSDLIDGGFDDGDDDDDDQDVRNDPIYTQDLNEALAAFFRAAVASNQGGFQESIKPTLTARELAMLDKILPH</sequence>
<evidence type="ECO:0000256" key="5">
    <source>
        <dbReference type="SAM" id="MobiDB-lite"/>
    </source>
</evidence>
<feature type="region of interest" description="Disordered" evidence="5">
    <location>
        <begin position="948"/>
        <end position="974"/>
    </location>
</feature>
<name>A0A1Y1VZI3_9FUNG</name>
<keyword evidence="8" id="KW-1185">Reference proteome</keyword>
<protein>
    <submittedName>
        <fullName evidence="7">ARM repeat-containing protein</fullName>
    </submittedName>
</protein>
<evidence type="ECO:0000313" key="8">
    <source>
        <dbReference type="Proteomes" id="UP000193922"/>
    </source>
</evidence>
<comment type="subcellular location">
    <subcellularLocation>
        <location evidence="1">Nucleus</location>
    </subcellularLocation>
</comment>
<dbReference type="GO" id="GO:0006606">
    <property type="term" value="P:protein import into nucleus"/>
    <property type="evidence" value="ECO:0007669"/>
    <property type="project" value="TreeGrafter"/>
</dbReference>
<evidence type="ECO:0000256" key="1">
    <source>
        <dbReference type="ARBA" id="ARBA00004123"/>
    </source>
</evidence>
<dbReference type="PANTHER" id="PTHR10997:SF9">
    <property type="entry name" value="IMPORTIN-9"/>
    <property type="match status" value="1"/>
</dbReference>
<evidence type="ECO:0000256" key="2">
    <source>
        <dbReference type="ARBA" id="ARBA00022448"/>
    </source>
</evidence>
<dbReference type="Gene3D" id="1.25.10.10">
    <property type="entry name" value="Leucine-rich Repeat Variant"/>
    <property type="match status" value="1"/>
</dbReference>
<dbReference type="Proteomes" id="UP000193922">
    <property type="component" value="Unassembled WGS sequence"/>
</dbReference>
<dbReference type="PROSITE" id="PS50166">
    <property type="entry name" value="IMPORTIN_B_NT"/>
    <property type="match status" value="1"/>
</dbReference>
<dbReference type="InterPro" id="IPR001494">
    <property type="entry name" value="Importin-beta_N"/>
</dbReference>
<reference evidence="7 8" key="1">
    <citation type="submission" date="2016-07" db="EMBL/GenBank/DDBJ databases">
        <title>Pervasive Adenine N6-methylation of Active Genes in Fungi.</title>
        <authorList>
            <consortium name="DOE Joint Genome Institute"/>
            <person name="Mondo S.J."/>
            <person name="Dannebaum R.O."/>
            <person name="Kuo R.C."/>
            <person name="Labutti K."/>
            <person name="Haridas S."/>
            <person name="Kuo A."/>
            <person name="Salamov A."/>
            <person name="Ahrendt S.R."/>
            <person name="Lipzen A."/>
            <person name="Sullivan W."/>
            <person name="Andreopoulos W.B."/>
            <person name="Clum A."/>
            <person name="Lindquist E."/>
            <person name="Daum C."/>
            <person name="Ramamoorthy G.K."/>
            <person name="Gryganskyi A."/>
            <person name="Culley D."/>
            <person name="Magnuson J.K."/>
            <person name="James T.Y."/>
            <person name="O'Malley M.A."/>
            <person name="Stajich J.E."/>
            <person name="Spatafora J.W."/>
            <person name="Visel A."/>
            <person name="Grigoriev I.V."/>
        </authorList>
    </citation>
    <scope>NUCLEOTIDE SEQUENCE [LARGE SCALE GENOMIC DNA]</scope>
    <source>
        <strain evidence="7 8">ATCC 12442</strain>
    </source>
</reference>
<dbReference type="GO" id="GO:0031267">
    <property type="term" value="F:small GTPase binding"/>
    <property type="evidence" value="ECO:0007669"/>
    <property type="project" value="InterPro"/>
</dbReference>
<feature type="domain" description="Importin N-terminal" evidence="6">
    <location>
        <begin position="23"/>
        <end position="100"/>
    </location>
</feature>
<evidence type="ECO:0000259" key="6">
    <source>
        <dbReference type="PROSITE" id="PS50166"/>
    </source>
</evidence>
<dbReference type="SMART" id="SM00913">
    <property type="entry name" value="IBN_N"/>
    <property type="match status" value="1"/>
</dbReference>
<dbReference type="STRING" id="61395.A0A1Y1VZI3"/>
<dbReference type="GeneID" id="63805254"/>
<proteinExistence type="predicted"/>
<dbReference type="InterPro" id="IPR016024">
    <property type="entry name" value="ARM-type_fold"/>
</dbReference>
<feature type="compositionally biased region" description="Acidic residues" evidence="5">
    <location>
        <begin position="958"/>
        <end position="969"/>
    </location>
</feature>
<dbReference type="AlphaFoldDB" id="A0A1Y1VZI3"/>
<organism evidence="7 8">
    <name type="scientific">Linderina pennispora</name>
    <dbReference type="NCBI Taxonomy" id="61395"/>
    <lineage>
        <taxon>Eukaryota</taxon>
        <taxon>Fungi</taxon>
        <taxon>Fungi incertae sedis</taxon>
        <taxon>Zoopagomycota</taxon>
        <taxon>Kickxellomycotina</taxon>
        <taxon>Kickxellomycetes</taxon>
        <taxon>Kickxellales</taxon>
        <taxon>Kickxellaceae</taxon>
        <taxon>Linderina</taxon>
    </lineage>
</organism>
<gene>
    <name evidence="7" type="ORF">DL89DRAFT_270198</name>
</gene>
<accession>A0A1Y1VZI3</accession>
<dbReference type="GO" id="GO:0005829">
    <property type="term" value="C:cytosol"/>
    <property type="evidence" value="ECO:0007669"/>
    <property type="project" value="TreeGrafter"/>
</dbReference>
<dbReference type="RefSeq" id="XP_040740274.1">
    <property type="nucleotide sequence ID" value="XM_040888606.1"/>
</dbReference>
<dbReference type="GO" id="GO:0005635">
    <property type="term" value="C:nuclear envelope"/>
    <property type="evidence" value="ECO:0007669"/>
    <property type="project" value="TreeGrafter"/>
</dbReference>
<dbReference type="Pfam" id="PF03810">
    <property type="entry name" value="IBN_N"/>
    <property type="match status" value="1"/>
</dbReference>
<evidence type="ECO:0000256" key="4">
    <source>
        <dbReference type="ARBA" id="ARBA00023242"/>
    </source>
</evidence>
<dbReference type="Pfam" id="PF25018">
    <property type="entry name" value="HEAT_IPO9_c"/>
    <property type="match status" value="1"/>
</dbReference>
<dbReference type="OrthoDB" id="431626at2759"/>
<dbReference type="InterPro" id="IPR056840">
    <property type="entry name" value="HEAT_IPO9_central"/>
</dbReference>
<keyword evidence="4" id="KW-0539">Nucleus</keyword>
<evidence type="ECO:0000256" key="3">
    <source>
        <dbReference type="ARBA" id="ARBA00022927"/>
    </source>
</evidence>
<dbReference type="EMBL" id="MCFD01000016">
    <property type="protein sequence ID" value="ORX66264.1"/>
    <property type="molecule type" value="Genomic_DNA"/>
</dbReference>
<keyword evidence="2" id="KW-0813">Transport</keyword>